<name>A9DAF7_9GAMM</name>
<dbReference type="AlphaFoldDB" id="A9DAF7"/>
<evidence type="ECO:0000313" key="2">
    <source>
        <dbReference type="EMBL" id="EDQ00594.1"/>
    </source>
</evidence>
<feature type="chain" id="PRO_5002737149" evidence="1">
    <location>
        <begin position="44"/>
        <end position="163"/>
    </location>
</feature>
<reference evidence="2 3" key="1">
    <citation type="submission" date="2007-10" db="EMBL/GenBank/DDBJ databases">
        <authorList>
            <person name="Yayanos A."/>
            <person name="Ferriera S."/>
            <person name="Johnson J."/>
            <person name="Kravitz S."/>
            <person name="Halpern A."/>
            <person name="Remington K."/>
            <person name="Beeson K."/>
            <person name="Tran B."/>
            <person name="Rogers Y.-H."/>
            <person name="Friedman R."/>
            <person name="Venter J.C."/>
        </authorList>
    </citation>
    <scope>NUCLEOTIDE SEQUENCE [LARGE SCALE GENOMIC DNA]</scope>
    <source>
        <strain evidence="2 3">KT99</strain>
    </source>
</reference>
<comment type="caution">
    <text evidence="2">The sequence shown here is derived from an EMBL/GenBank/DDBJ whole genome shotgun (WGS) entry which is preliminary data.</text>
</comment>
<keyword evidence="1" id="KW-0732">Signal</keyword>
<evidence type="ECO:0000313" key="3">
    <source>
        <dbReference type="Proteomes" id="UP000005839"/>
    </source>
</evidence>
<feature type="signal peptide" evidence="1">
    <location>
        <begin position="1"/>
        <end position="43"/>
    </location>
</feature>
<evidence type="ECO:0000256" key="1">
    <source>
        <dbReference type="SAM" id="SignalP"/>
    </source>
</evidence>
<protein>
    <submittedName>
        <fullName evidence="2">Putative plasmid transfer protein</fullName>
    </submittedName>
</protein>
<proteinExistence type="predicted"/>
<dbReference type="STRING" id="314608.KT99_03574"/>
<accession>A9DAF7</accession>
<dbReference type="InterPro" id="IPR032811">
    <property type="entry name" value="Put_conjugal_transfer"/>
</dbReference>
<sequence length="163" mass="17225">MTQDIIGLVFCVVTSEDCLNMFARKRLLVIAVSCAICSFTSHAAPGARSLAMGGVGVATANYQSASFNNPALLTQSKSNDDVAIILPSLSAEVADPNELKDGIDNFQNAFDAFEAELAGIPQLVDGISNLGQAHGIADSLQESRTNSILRGVRLAWALRLNTK</sequence>
<keyword evidence="3" id="KW-1185">Reference proteome</keyword>
<dbReference type="EMBL" id="ABIC01000018">
    <property type="protein sequence ID" value="EDQ00594.1"/>
    <property type="molecule type" value="Genomic_DNA"/>
</dbReference>
<dbReference type="Pfam" id="PF13729">
    <property type="entry name" value="TraF_2"/>
    <property type="match status" value="1"/>
</dbReference>
<organism evidence="2 3">
    <name type="scientific">Shewanella benthica KT99</name>
    <dbReference type="NCBI Taxonomy" id="314608"/>
    <lineage>
        <taxon>Bacteria</taxon>
        <taxon>Pseudomonadati</taxon>
        <taxon>Pseudomonadota</taxon>
        <taxon>Gammaproteobacteria</taxon>
        <taxon>Alteromonadales</taxon>
        <taxon>Shewanellaceae</taxon>
        <taxon>Shewanella</taxon>
    </lineage>
</organism>
<dbReference type="Proteomes" id="UP000005839">
    <property type="component" value="Unassembled WGS sequence"/>
</dbReference>
<dbReference type="Gene3D" id="2.40.160.60">
    <property type="entry name" value="Outer membrane protein transport protein (OMPP1/FadL/TodX)"/>
    <property type="match status" value="1"/>
</dbReference>
<gene>
    <name evidence="2" type="ORF">KT99_03574</name>
</gene>